<dbReference type="EMBL" id="OV696688">
    <property type="protein sequence ID" value="CAH1257830.1"/>
    <property type="molecule type" value="Genomic_DNA"/>
</dbReference>
<dbReference type="Proteomes" id="UP000838412">
    <property type="component" value="Chromosome 3"/>
</dbReference>
<protein>
    <submittedName>
        <fullName evidence="2">Hypp1898 protein</fullName>
    </submittedName>
</protein>
<evidence type="ECO:0000313" key="3">
    <source>
        <dbReference type="Proteomes" id="UP000838412"/>
    </source>
</evidence>
<feature type="region of interest" description="Disordered" evidence="1">
    <location>
        <begin position="91"/>
        <end position="213"/>
    </location>
</feature>
<gene>
    <name evidence="2" type="primary">Hypp1898</name>
    <name evidence="2" type="ORF">BLAG_LOCUS15599</name>
</gene>
<feature type="region of interest" description="Disordered" evidence="1">
    <location>
        <begin position="311"/>
        <end position="532"/>
    </location>
</feature>
<dbReference type="AlphaFoldDB" id="A0A8J9ZLW8"/>
<feature type="compositionally biased region" description="Basic and acidic residues" evidence="1">
    <location>
        <begin position="198"/>
        <end position="210"/>
    </location>
</feature>
<feature type="compositionally biased region" description="Polar residues" evidence="1">
    <location>
        <begin position="358"/>
        <end position="403"/>
    </location>
</feature>
<reference evidence="2" key="1">
    <citation type="submission" date="2022-01" db="EMBL/GenBank/DDBJ databases">
        <authorList>
            <person name="Braso-Vives M."/>
        </authorList>
    </citation>
    <scope>NUCLEOTIDE SEQUENCE</scope>
</reference>
<evidence type="ECO:0000256" key="1">
    <source>
        <dbReference type="SAM" id="MobiDB-lite"/>
    </source>
</evidence>
<feature type="region of interest" description="Disordered" evidence="1">
    <location>
        <begin position="1"/>
        <end position="45"/>
    </location>
</feature>
<keyword evidence="3" id="KW-1185">Reference proteome</keyword>
<evidence type="ECO:0000313" key="2">
    <source>
        <dbReference type="EMBL" id="CAH1257830.1"/>
    </source>
</evidence>
<proteinExistence type="predicted"/>
<name>A0A8J9ZLW8_BRALA</name>
<organism evidence="2 3">
    <name type="scientific">Branchiostoma lanceolatum</name>
    <name type="common">Common lancelet</name>
    <name type="synonym">Amphioxus lanceolatum</name>
    <dbReference type="NCBI Taxonomy" id="7740"/>
    <lineage>
        <taxon>Eukaryota</taxon>
        <taxon>Metazoa</taxon>
        <taxon>Chordata</taxon>
        <taxon>Cephalochordata</taxon>
        <taxon>Leptocardii</taxon>
        <taxon>Amphioxiformes</taxon>
        <taxon>Branchiostomatidae</taxon>
        <taxon>Branchiostoma</taxon>
    </lineage>
</organism>
<feature type="compositionally biased region" description="Basic residues" evidence="1">
    <location>
        <begin position="178"/>
        <end position="197"/>
    </location>
</feature>
<dbReference type="OrthoDB" id="10608691at2759"/>
<feature type="compositionally biased region" description="Polar residues" evidence="1">
    <location>
        <begin position="118"/>
        <end position="146"/>
    </location>
</feature>
<feature type="compositionally biased region" description="Basic and acidic residues" evidence="1">
    <location>
        <begin position="516"/>
        <end position="532"/>
    </location>
</feature>
<feature type="compositionally biased region" description="Basic residues" evidence="1">
    <location>
        <begin position="104"/>
        <end position="117"/>
    </location>
</feature>
<accession>A0A8J9ZLW8</accession>
<sequence length="532" mass="59293">MNNSKKENWALRQQRLPVPNTGIRERRHAPVPEPIPPSIVLGSQPLPPIWHKRLREVTNERVKKTGAFNFRDTQLAPKSRATVDNRYVKTSGPHHQEKLPQIKHMQKSNKVHSKKSSGGRNVQATGSKRMEVQQTDAVRRSSNTAAVEQHKGRTAEFTKQKKDSTAADVESQTAKACKPAKRPSSKRVGAKHQRSSLRTHDNEKMTKQSQERTLNPVALTSTKEMEEEWLKALSRFAREGKRQIDNMGAIKTDERTTPMMVEQNCIGQEERSPEPVIVCMKDVSKESDVMKSHARVNVLHQEKELTGNIKTKKRKACIAVSPNNDCKREENRRQRNSGASPQPLGFSSEDNGVHSRAPSLNKSRAPGQASSRAPCQDSSRAPCQASSRAPCQDSSRAPGQDSSRAPGHDKILKMRNSHKTGKQQDKTSLPSLTSDDPAVKGKKRCKPGVTLPSIGGGKRVLPSVTPPDLPDGMMDSELPPLEFGTKHVRKTTQSSVANECSKDKSKVRGMKRRQKVERTSLKDKKAGYREYQ</sequence>
<feature type="compositionally biased region" description="Basic and acidic residues" evidence="1">
    <location>
        <begin position="148"/>
        <end position="165"/>
    </location>
</feature>